<sequence length="326" mass="34702">MRFLSRFSICGAVVAAALSCLSAPAAADELKVVRIGGLRADSMIRLYHAQRAGYLAKEGLKPEFTMLGSGPAVASAVVSGSVDVGYSAIVPGIFARANNQPYKMFMTMATETGEAGHQGTWIAVKGASAVKEPKDLAGKTVAINASGALCELLVRDHLAKAGVRFDAVKVVVLPFPQMQAALETGNADAACLTEPFFAAAKIAPNVKARAVAAGMIADMDAKTRIAQDGMFVREDWGKANKEVLRKLVKAVTQATDDFKKDPAAYRNQMVAEFKLKPEVANQIAIYFDFGDIAAQPRDVQPLITAMQRNGMLKADAKAEDFVMSLD</sequence>
<feature type="chain" id="PRO_5047417430" evidence="1">
    <location>
        <begin position="28"/>
        <end position="326"/>
    </location>
</feature>
<dbReference type="SUPFAM" id="SSF53850">
    <property type="entry name" value="Periplasmic binding protein-like II"/>
    <property type="match status" value="1"/>
</dbReference>
<keyword evidence="1" id="KW-0732">Signal</keyword>
<dbReference type="PANTHER" id="PTHR30024">
    <property type="entry name" value="ALIPHATIC SULFONATES-BINDING PROTEIN-RELATED"/>
    <property type="match status" value="1"/>
</dbReference>
<dbReference type="Proteomes" id="UP001367030">
    <property type="component" value="Unassembled WGS sequence"/>
</dbReference>
<evidence type="ECO:0000313" key="3">
    <source>
        <dbReference type="EMBL" id="MEJ8856574.1"/>
    </source>
</evidence>
<dbReference type="Gene3D" id="3.40.190.10">
    <property type="entry name" value="Periplasmic binding protein-like II"/>
    <property type="match status" value="2"/>
</dbReference>
<evidence type="ECO:0000313" key="4">
    <source>
        <dbReference type="Proteomes" id="UP001367030"/>
    </source>
</evidence>
<dbReference type="EMBL" id="JBBKZS010000007">
    <property type="protein sequence ID" value="MEJ8856574.1"/>
    <property type="molecule type" value="Genomic_DNA"/>
</dbReference>
<name>A0ABU8XA44_9BURK</name>
<feature type="signal peptide" evidence="1">
    <location>
        <begin position="1"/>
        <end position="27"/>
    </location>
</feature>
<dbReference type="RefSeq" id="WP_340336639.1">
    <property type="nucleotide sequence ID" value="NZ_JBBKZS010000007.1"/>
</dbReference>
<dbReference type="InterPro" id="IPR015168">
    <property type="entry name" value="SsuA/THI5"/>
</dbReference>
<evidence type="ECO:0000259" key="2">
    <source>
        <dbReference type="Pfam" id="PF09084"/>
    </source>
</evidence>
<protein>
    <submittedName>
        <fullName evidence="3">ABC transporter substrate-binding protein</fullName>
    </submittedName>
</protein>
<feature type="domain" description="SsuA/THI5-like" evidence="2">
    <location>
        <begin position="44"/>
        <end position="263"/>
    </location>
</feature>
<gene>
    <name evidence="3" type="ORF">WKW79_18500</name>
</gene>
<evidence type="ECO:0000256" key="1">
    <source>
        <dbReference type="SAM" id="SignalP"/>
    </source>
</evidence>
<dbReference type="PROSITE" id="PS51257">
    <property type="entry name" value="PROKAR_LIPOPROTEIN"/>
    <property type="match status" value="1"/>
</dbReference>
<keyword evidence="4" id="KW-1185">Reference proteome</keyword>
<dbReference type="PANTHER" id="PTHR30024:SF42">
    <property type="entry name" value="ALIPHATIC SULFONATES-BINDING PROTEIN-RELATED"/>
    <property type="match status" value="1"/>
</dbReference>
<accession>A0ABU8XA44</accession>
<organism evidence="3 4">
    <name type="scientific">Variovorax robiniae</name>
    <dbReference type="NCBI Taxonomy" id="1836199"/>
    <lineage>
        <taxon>Bacteria</taxon>
        <taxon>Pseudomonadati</taxon>
        <taxon>Pseudomonadota</taxon>
        <taxon>Betaproteobacteria</taxon>
        <taxon>Burkholderiales</taxon>
        <taxon>Comamonadaceae</taxon>
        <taxon>Variovorax</taxon>
    </lineage>
</organism>
<comment type="caution">
    <text evidence="3">The sequence shown here is derived from an EMBL/GenBank/DDBJ whole genome shotgun (WGS) entry which is preliminary data.</text>
</comment>
<dbReference type="Pfam" id="PF09084">
    <property type="entry name" value="NMT1"/>
    <property type="match status" value="1"/>
</dbReference>
<proteinExistence type="predicted"/>
<reference evidence="3 4" key="1">
    <citation type="submission" date="2024-03" db="EMBL/GenBank/DDBJ databases">
        <title>Novel species of the genus Variovorax.</title>
        <authorList>
            <person name="Liu Q."/>
            <person name="Xin Y.-H."/>
        </authorList>
    </citation>
    <scope>NUCLEOTIDE SEQUENCE [LARGE SCALE GENOMIC DNA]</scope>
    <source>
        <strain evidence="3 4">KACC 18901</strain>
    </source>
</reference>